<dbReference type="AlphaFoldDB" id="A0A1M7PTH3"/>
<dbReference type="EMBL" id="FRCY01000010">
    <property type="protein sequence ID" value="SHN20702.1"/>
    <property type="molecule type" value="Genomic_DNA"/>
</dbReference>
<feature type="transmembrane region" description="Helical" evidence="1">
    <location>
        <begin position="58"/>
        <end position="74"/>
    </location>
</feature>
<evidence type="ECO:0000256" key="1">
    <source>
        <dbReference type="SAM" id="Phobius"/>
    </source>
</evidence>
<dbReference type="OrthoDB" id="9812349at2"/>
<evidence type="ECO:0000313" key="3">
    <source>
        <dbReference type="Proteomes" id="UP000184513"/>
    </source>
</evidence>
<keyword evidence="1" id="KW-1133">Transmembrane helix</keyword>
<dbReference type="GO" id="GO:0005886">
    <property type="term" value="C:plasma membrane"/>
    <property type="evidence" value="ECO:0007669"/>
    <property type="project" value="TreeGrafter"/>
</dbReference>
<gene>
    <name evidence="2" type="ORF">SAMN04488057_110125</name>
</gene>
<keyword evidence="3" id="KW-1185">Reference proteome</keyword>
<protein>
    <submittedName>
        <fullName evidence="2">Uncharacterized membrane protein YhaH, DUF805 family</fullName>
    </submittedName>
</protein>
<accession>A0A1M7PTH3</accession>
<proteinExistence type="predicted"/>
<dbReference type="InterPro" id="IPR008523">
    <property type="entry name" value="DUF805"/>
</dbReference>
<feature type="transmembrane region" description="Helical" evidence="1">
    <location>
        <begin position="86"/>
        <end position="105"/>
    </location>
</feature>
<keyword evidence="1" id="KW-0472">Membrane</keyword>
<dbReference type="PANTHER" id="PTHR34980:SF2">
    <property type="entry name" value="INNER MEMBRANE PROTEIN YHAH-RELATED"/>
    <property type="match status" value="1"/>
</dbReference>
<name>A0A1M7PTH3_9BACT</name>
<evidence type="ECO:0000313" key="2">
    <source>
        <dbReference type="EMBL" id="SHN20702.1"/>
    </source>
</evidence>
<organism evidence="2 3">
    <name type="scientific">Cyclobacterium lianum</name>
    <dbReference type="NCBI Taxonomy" id="388280"/>
    <lineage>
        <taxon>Bacteria</taxon>
        <taxon>Pseudomonadati</taxon>
        <taxon>Bacteroidota</taxon>
        <taxon>Cytophagia</taxon>
        <taxon>Cytophagales</taxon>
        <taxon>Cyclobacteriaceae</taxon>
        <taxon>Cyclobacterium</taxon>
    </lineage>
</organism>
<dbReference type="PANTHER" id="PTHR34980">
    <property type="entry name" value="INNER MEMBRANE PROTEIN-RELATED-RELATED"/>
    <property type="match status" value="1"/>
</dbReference>
<reference evidence="2 3" key="1">
    <citation type="submission" date="2016-11" db="EMBL/GenBank/DDBJ databases">
        <authorList>
            <person name="Jaros S."/>
            <person name="Januszkiewicz K."/>
            <person name="Wedrychowicz H."/>
        </authorList>
    </citation>
    <scope>NUCLEOTIDE SEQUENCE [LARGE SCALE GENOMIC DNA]</scope>
    <source>
        <strain evidence="2 3">CGMCC 1.6102</strain>
    </source>
</reference>
<dbReference type="Pfam" id="PF05656">
    <property type="entry name" value="DUF805"/>
    <property type="match status" value="1"/>
</dbReference>
<keyword evidence="1" id="KW-0812">Transmembrane</keyword>
<feature type="transmembrane region" description="Helical" evidence="1">
    <location>
        <begin position="31"/>
        <end position="52"/>
    </location>
</feature>
<dbReference type="Proteomes" id="UP000184513">
    <property type="component" value="Unassembled WGS sequence"/>
</dbReference>
<sequence>MNPQPQPFDYYLDVLKNKYAQFQGRARRSEYWYFVLFNILVSIGLGIVGAFLGTNFLSMIYSLAVFVPGIAVAVRRLHDTGRSGWWILIGLIPVLGVIVLIVFMVQDSQPDNQYGPNPKTAISQI</sequence>
<dbReference type="RefSeq" id="WP_073095647.1">
    <property type="nucleotide sequence ID" value="NZ_FRCY01000010.1"/>
</dbReference>